<protein>
    <submittedName>
        <fullName evidence="2">Uncharacterized protein</fullName>
    </submittedName>
</protein>
<comment type="caution">
    <text evidence="2">The sequence shown here is derived from an EMBL/GenBank/DDBJ whole genome shotgun (WGS) entry which is preliminary data.</text>
</comment>
<keyword evidence="3" id="KW-1185">Reference proteome</keyword>
<dbReference type="Proteomes" id="UP001419268">
    <property type="component" value="Unassembled WGS sequence"/>
</dbReference>
<feature type="compositionally biased region" description="Basic and acidic residues" evidence="1">
    <location>
        <begin position="33"/>
        <end position="50"/>
    </location>
</feature>
<dbReference type="AlphaFoldDB" id="A0AAP0HMS0"/>
<evidence type="ECO:0000313" key="3">
    <source>
        <dbReference type="Proteomes" id="UP001419268"/>
    </source>
</evidence>
<proteinExistence type="predicted"/>
<feature type="region of interest" description="Disordered" evidence="1">
    <location>
        <begin position="31"/>
        <end position="50"/>
    </location>
</feature>
<organism evidence="2 3">
    <name type="scientific">Stephania cephalantha</name>
    <dbReference type="NCBI Taxonomy" id="152367"/>
    <lineage>
        <taxon>Eukaryota</taxon>
        <taxon>Viridiplantae</taxon>
        <taxon>Streptophyta</taxon>
        <taxon>Embryophyta</taxon>
        <taxon>Tracheophyta</taxon>
        <taxon>Spermatophyta</taxon>
        <taxon>Magnoliopsida</taxon>
        <taxon>Ranunculales</taxon>
        <taxon>Menispermaceae</taxon>
        <taxon>Menispermoideae</taxon>
        <taxon>Cissampelideae</taxon>
        <taxon>Stephania</taxon>
    </lineage>
</organism>
<evidence type="ECO:0000313" key="2">
    <source>
        <dbReference type="EMBL" id="KAK9094483.1"/>
    </source>
</evidence>
<dbReference type="EMBL" id="JBBNAG010000011">
    <property type="protein sequence ID" value="KAK9094483.1"/>
    <property type="molecule type" value="Genomic_DNA"/>
</dbReference>
<name>A0AAP0HMS0_9MAGN</name>
<gene>
    <name evidence="2" type="ORF">Scep_025952</name>
</gene>
<reference evidence="2 3" key="1">
    <citation type="submission" date="2024-01" db="EMBL/GenBank/DDBJ databases">
        <title>Genome assemblies of Stephania.</title>
        <authorList>
            <person name="Yang L."/>
        </authorList>
    </citation>
    <scope>NUCLEOTIDE SEQUENCE [LARGE SCALE GENOMIC DNA]</scope>
    <source>
        <strain evidence="2">JXDWG</strain>
        <tissue evidence="2">Leaf</tissue>
    </source>
</reference>
<accession>A0AAP0HMS0</accession>
<sequence>MFLSISSKDINSGIRARFQRWADDRCSNGCSVDRAKKGSRAGRDDREFEI</sequence>
<evidence type="ECO:0000256" key="1">
    <source>
        <dbReference type="SAM" id="MobiDB-lite"/>
    </source>
</evidence>